<dbReference type="Proteomes" id="UP000775179">
    <property type="component" value="Unassembled WGS sequence"/>
</dbReference>
<feature type="binding site" evidence="7">
    <location>
        <position position="106"/>
    </location>
    <ligand>
        <name>Zn(2+)</name>
        <dbReference type="ChEBI" id="CHEBI:29105"/>
        <label>2</label>
    </ligand>
</feature>
<dbReference type="GO" id="GO:0004177">
    <property type="term" value="F:aminopeptidase activity"/>
    <property type="evidence" value="ECO:0007669"/>
    <property type="project" value="UniProtKB-UniRule"/>
</dbReference>
<evidence type="ECO:0000256" key="6">
    <source>
        <dbReference type="PIRSR" id="PIRSR001123-1"/>
    </source>
</evidence>
<dbReference type="NCBIfam" id="TIGR01883">
    <property type="entry name" value="PepT-like"/>
    <property type="match status" value="1"/>
</dbReference>
<feature type="domain" description="Peptidase M20 dimerisation" evidence="8">
    <location>
        <begin position="183"/>
        <end position="273"/>
    </location>
</feature>
<evidence type="ECO:0000256" key="3">
    <source>
        <dbReference type="ARBA" id="ARBA00022801"/>
    </source>
</evidence>
<dbReference type="InterPro" id="IPR011650">
    <property type="entry name" value="Peptidase_M20_dimer"/>
</dbReference>
<keyword evidence="4" id="KW-0862">Zinc</keyword>
<feature type="binding site" evidence="7">
    <location>
        <position position="106"/>
    </location>
    <ligand>
        <name>Zn(2+)</name>
        <dbReference type="ChEBI" id="CHEBI:29105"/>
        <label>1</label>
    </ligand>
</feature>
<dbReference type="Gene3D" id="3.40.630.10">
    <property type="entry name" value="Zn peptidases"/>
    <property type="match status" value="1"/>
</dbReference>
<dbReference type="Pfam" id="PF01546">
    <property type="entry name" value="Peptidase_M20"/>
    <property type="match status" value="1"/>
</dbReference>
<feature type="binding site" evidence="7">
    <location>
        <position position="140"/>
    </location>
    <ligand>
        <name>Zn(2+)</name>
        <dbReference type="ChEBI" id="CHEBI:29105"/>
        <label>2</label>
    </ligand>
</feature>
<dbReference type="PANTHER" id="PTHR42994">
    <property type="entry name" value="PEPTIDASE T"/>
    <property type="match status" value="1"/>
</dbReference>
<feature type="binding site" evidence="7">
    <location>
        <position position="163"/>
    </location>
    <ligand>
        <name>Zn(2+)</name>
        <dbReference type="ChEBI" id="CHEBI:29105"/>
        <label>1</label>
    </ligand>
</feature>
<comment type="caution">
    <text evidence="9">The sequence shown here is derived from an EMBL/GenBank/DDBJ whole genome shotgun (WGS) entry which is preliminary data.</text>
</comment>
<name>A0ABD4RHP4_9CLOT</name>
<comment type="similarity">
    <text evidence="5">Belongs to the peptidase M42 family.</text>
</comment>
<comment type="cofactor">
    <cofactor evidence="1">
        <name>Zn(2+)</name>
        <dbReference type="ChEBI" id="CHEBI:29105"/>
    </cofactor>
</comment>
<evidence type="ECO:0000259" key="8">
    <source>
        <dbReference type="Pfam" id="PF07687"/>
    </source>
</evidence>
<organism evidence="9 10">
    <name type="scientific">Clostridium chauvoei</name>
    <dbReference type="NCBI Taxonomy" id="46867"/>
    <lineage>
        <taxon>Bacteria</taxon>
        <taxon>Bacillati</taxon>
        <taxon>Bacillota</taxon>
        <taxon>Clostridia</taxon>
        <taxon>Eubacteriales</taxon>
        <taxon>Clostridiaceae</taxon>
        <taxon>Clostridium</taxon>
    </lineage>
</organism>
<gene>
    <name evidence="9" type="ORF">K4H94_07520</name>
</gene>
<dbReference type="Gene3D" id="3.30.70.360">
    <property type="match status" value="1"/>
</dbReference>
<proteinExistence type="inferred from homology"/>
<keyword evidence="2 7" id="KW-0479">Metal-binding</keyword>
<keyword evidence="3" id="KW-0378">Hydrolase</keyword>
<dbReference type="RefSeq" id="WP_021876000.1">
    <property type="nucleotide sequence ID" value="NZ_CP018624.1"/>
</dbReference>
<dbReference type="AlphaFoldDB" id="A0ABD4RHP4"/>
<feature type="active site" description="Proton acceptor" evidence="6">
    <location>
        <position position="139"/>
    </location>
</feature>
<dbReference type="Pfam" id="PF07687">
    <property type="entry name" value="M20_dimer"/>
    <property type="match status" value="1"/>
</dbReference>
<sequence>MINKDRVLKRFLDYVQIDSESYKEGTFAKRLAKDLEELGLEVEFDKAYEVVKSDTGNLIARLKGNREGEPILFACHMDTVTPCTNIKPIIKDGIIYSDGTTVLGGDDKGGIAAIIEALTVIKENNIKHPTIEIVFTIAEEVGIYGAKNLDYSKIESKSAFIFDTSGDIGTIVIKGPAQDKLLVKIKGKSAHAGVCPEDGISAIQIASEAIANMKLLRIDENTTANIGKINGGVATNIVCPEVIIEAETRSTVIESLEKQTAHMIETFENAAKKFGGEVEISVNRLFGQFVIDENDEIVNKAKKALKAIGIEGKTTSTGGGSDTNVFNGNGLKAINLSSGERKPHTLEEHMKIEDLEILSKLIVELARV</sequence>
<dbReference type="PIRSF" id="PIRSF001123">
    <property type="entry name" value="PepA_GA"/>
    <property type="match status" value="1"/>
</dbReference>
<protein>
    <submittedName>
        <fullName evidence="9">M20/M25/M40 family metallo-hydrolase</fullName>
    </submittedName>
</protein>
<dbReference type="SUPFAM" id="SSF53187">
    <property type="entry name" value="Zn-dependent exopeptidases"/>
    <property type="match status" value="1"/>
</dbReference>
<evidence type="ECO:0000256" key="7">
    <source>
        <dbReference type="PIRSR" id="PIRSR001123-2"/>
    </source>
</evidence>
<dbReference type="PANTHER" id="PTHR42994:SF2">
    <property type="entry name" value="PEPTIDASE"/>
    <property type="match status" value="1"/>
</dbReference>
<evidence type="ECO:0000313" key="10">
    <source>
        <dbReference type="Proteomes" id="UP000775179"/>
    </source>
</evidence>
<dbReference type="InterPro" id="IPR036264">
    <property type="entry name" value="Bact_exopeptidase_dim_dom"/>
</dbReference>
<accession>A0ABD4RHP4</accession>
<evidence type="ECO:0000256" key="1">
    <source>
        <dbReference type="ARBA" id="ARBA00001947"/>
    </source>
</evidence>
<dbReference type="EMBL" id="JAIFTX010000013">
    <property type="protein sequence ID" value="MBX7290891.1"/>
    <property type="molecule type" value="Genomic_DNA"/>
</dbReference>
<dbReference type="InterPro" id="IPR002933">
    <property type="entry name" value="Peptidase_M20"/>
</dbReference>
<evidence type="ECO:0000256" key="4">
    <source>
        <dbReference type="ARBA" id="ARBA00022833"/>
    </source>
</evidence>
<dbReference type="SUPFAM" id="SSF55031">
    <property type="entry name" value="Bacterial exopeptidase dimerisation domain"/>
    <property type="match status" value="1"/>
</dbReference>
<dbReference type="GeneID" id="66302009"/>
<dbReference type="InterPro" id="IPR008007">
    <property type="entry name" value="Peptidase_M42"/>
</dbReference>
<dbReference type="GO" id="GO:0046872">
    <property type="term" value="F:metal ion binding"/>
    <property type="evidence" value="ECO:0007669"/>
    <property type="project" value="UniProtKB-UniRule"/>
</dbReference>
<dbReference type="InterPro" id="IPR010162">
    <property type="entry name" value="PepT-like"/>
</dbReference>
<dbReference type="KEGG" id="cchv:BTM20_08995"/>
<comment type="cofactor">
    <cofactor evidence="7">
        <name>a divalent metal cation</name>
        <dbReference type="ChEBI" id="CHEBI:60240"/>
    </cofactor>
    <text evidence="7">Binds 2 divalent metal cations per subunit.</text>
</comment>
<evidence type="ECO:0000256" key="2">
    <source>
        <dbReference type="ARBA" id="ARBA00022723"/>
    </source>
</evidence>
<evidence type="ECO:0000313" key="9">
    <source>
        <dbReference type="EMBL" id="MBX7290891.1"/>
    </source>
</evidence>
<evidence type="ECO:0000256" key="5">
    <source>
        <dbReference type="PIRNR" id="PIRNR001123"/>
    </source>
</evidence>
<reference evidence="9 10" key="1">
    <citation type="submission" date="2021-08" db="EMBL/GenBank/DDBJ databases">
        <title>Genome sequence analysis of Clostridium chauvoei strains of European origin and evaluation of typing options for outbreak investigations.</title>
        <authorList>
            <person name="Abdel-Glil M."/>
            <person name="Thomas P."/>
            <person name="Seyboldt C."/>
        </authorList>
    </citation>
    <scope>NUCLEOTIDE SEQUENCE [LARGE SCALE GENOMIC DNA]</scope>
    <source>
        <strain evidence="9 10">S0260-09</strain>
    </source>
</reference>